<feature type="compositionally biased region" description="Low complexity" evidence="1">
    <location>
        <begin position="49"/>
        <end position="63"/>
    </location>
</feature>
<proteinExistence type="predicted"/>
<feature type="region of interest" description="Disordered" evidence="1">
    <location>
        <begin position="44"/>
        <end position="63"/>
    </location>
</feature>
<feature type="compositionally biased region" description="Basic residues" evidence="1">
    <location>
        <begin position="108"/>
        <end position="122"/>
    </location>
</feature>
<dbReference type="EMBL" id="CADCWM010000522">
    <property type="protein sequence ID" value="CAA9566225.1"/>
    <property type="molecule type" value="Genomic_DNA"/>
</dbReference>
<feature type="non-terminal residue" evidence="2">
    <location>
        <position position="1"/>
    </location>
</feature>
<feature type="compositionally biased region" description="Low complexity" evidence="1">
    <location>
        <begin position="95"/>
        <end position="107"/>
    </location>
</feature>
<organism evidence="2">
    <name type="scientific">uncultured Thermomicrobiales bacterium</name>
    <dbReference type="NCBI Taxonomy" id="1645740"/>
    <lineage>
        <taxon>Bacteria</taxon>
        <taxon>Pseudomonadati</taxon>
        <taxon>Thermomicrobiota</taxon>
        <taxon>Thermomicrobia</taxon>
        <taxon>Thermomicrobiales</taxon>
        <taxon>environmental samples</taxon>
    </lineage>
</organism>
<sequence length="122" mass="13408">AAEPNAQFAGQYGDSLHARVRRLGHLWCAARRCGRQFLGGARHRRGAHPRAGAAGAPGVPGWRAAVEGTSAQPLRHHRRDDAAGHLSHPRAWQVRARAGAASRPRGPLYRRPRDPRHRYGPM</sequence>
<dbReference type="AlphaFoldDB" id="A0A6J4V4H7"/>
<accession>A0A6J4V4H7</accession>
<name>A0A6J4V4H7_9BACT</name>
<evidence type="ECO:0000313" key="2">
    <source>
        <dbReference type="EMBL" id="CAA9566225.1"/>
    </source>
</evidence>
<protein>
    <submittedName>
        <fullName evidence="2">Uncharacterized protein</fullName>
    </submittedName>
</protein>
<feature type="region of interest" description="Disordered" evidence="1">
    <location>
        <begin position="69"/>
        <end position="122"/>
    </location>
</feature>
<reference evidence="2" key="1">
    <citation type="submission" date="2020-02" db="EMBL/GenBank/DDBJ databases">
        <authorList>
            <person name="Meier V. D."/>
        </authorList>
    </citation>
    <scope>NUCLEOTIDE SEQUENCE</scope>
    <source>
        <strain evidence="2">AVDCRST_MAG88</strain>
    </source>
</reference>
<gene>
    <name evidence="2" type="ORF">AVDCRST_MAG88-1913</name>
</gene>
<feature type="non-terminal residue" evidence="2">
    <location>
        <position position="122"/>
    </location>
</feature>
<evidence type="ECO:0000256" key="1">
    <source>
        <dbReference type="SAM" id="MobiDB-lite"/>
    </source>
</evidence>